<gene>
    <name evidence="2" type="ORF">L207DRAFT_521513</name>
</gene>
<dbReference type="Proteomes" id="UP000235786">
    <property type="component" value="Unassembled WGS sequence"/>
</dbReference>
<evidence type="ECO:0000313" key="3">
    <source>
        <dbReference type="Proteomes" id="UP000235786"/>
    </source>
</evidence>
<keyword evidence="1" id="KW-1133">Transmembrane helix</keyword>
<keyword evidence="3" id="KW-1185">Reference proteome</keyword>
<feature type="transmembrane region" description="Helical" evidence="1">
    <location>
        <begin position="53"/>
        <end position="75"/>
    </location>
</feature>
<reference evidence="2 3" key="1">
    <citation type="submission" date="2016-04" db="EMBL/GenBank/DDBJ databases">
        <title>A degradative enzymes factory behind the ericoid mycorrhizal symbiosis.</title>
        <authorList>
            <consortium name="DOE Joint Genome Institute"/>
            <person name="Martino E."/>
            <person name="Morin E."/>
            <person name="Grelet G."/>
            <person name="Kuo A."/>
            <person name="Kohler A."/>
            <person name="Daghino S."/>
            <person name="Barry K."/>
            <person name="Choi C."/>
            <person name="Cichocki N."/>
            <person name="Clum A."/>
            <person name="Copeland A."/>
            <person name="Hainaut M."/>
            <person name="Haridas S."/>
            <person name="Labutti K."/>
            <person name="Lindquist E."/>
            <person name="Lipzen A."/>
            <person name="Khouja H.-R."/>
            <person name="Murat C."/>
            <person name="Ohm R."/>
            <person name="Olson A."/>
            <person name="Spatafora J."/>
            <person name="Veneault-Fourrey C."/>
            <person name="Henrissat B."/>
            <person name="Grigoriev I."/>
            <person name="Martin F."/>
            <person name="Perotto S."/>
        </authorList>
    </citation>
    <scope>NUCLEOTIDE SEQUENCE [LARGE SCALE GENOMIC DNA]</scope>
    <source>
        <strain evidence="2 3">F</strain>
    </source>
</reference>
<evidence type="ECO:0000256" key="1">
    <source>
        <dbReference type="SAM" id="Phobius"/>
    </source>
</evidence>
<keyword evidence="1" id="KW-0472">Membrane</keyword>
<organism evidence="2 3">
    <name type="scientific">Hyaloscypha variabilis (strain UAMH 11265 / GT02V1 / F)</name>
    <name type="common">Meliniomyces variabilis</name>
    <dbReference type="NCBI Taxonomy" id="1149755"/>
    <lineage>
        <taxon>Eukaryota</taxon>
        <taxon>Fungi</taxon>
        <taxon>Dikarya</taxon>
        <taxon>Ascomycota</taxon>
        <taxon>Pezizomycotina</taxon>
        <taxon>Leotiomycetes</taxon>
        <taxon>Helotiales</taxon>
        <taxon>Hyaloscyphaceae</taxon>
        <taxon>Hyaloscypha</taxon>
        <taxon>Hyaloscypha variabilis</taxon>
    </lineage>
</organism>
<protein>
    <submittedName>
        <fullName evidence="2">Uncharacterized protein</fullName>
    </submittedName>
</protein>
<keyword evidence="1" id="KW-0812">Transmembrane</keyword>
<dbReference type="EMBL" id="KZ613937">
    <property type="protein sequence ID" value="PMD48098.1"/>
    <property type="molecule type" value="Genomic_DNA"/>
</dbReference>
<accession>A0A2J6SBE6</accession>
<evidence type="ECO:0000313" key="2">
    <source>
        <dbReference type="EMBL" id="PMD48098.1"/>
    </source>
</evidence>
<dbReference type="AlphaFoldDB" id="A0A2J6SBE6"/>
<dbReference type="OrthoDB" id="10449828at2759"/>
<sequence length="166" mass="18149">MHNRQCSFLGHPLFLKLSLIILIAGFVTSLLSLGRMSQTCDEHSSLSGTDPSYLQLSLGLIILMLGAFSVLFHFINKSGRFLAHLGYDTTMLDNIRADIEMQNVRIGAARDAAESVETRTSAGSWSSLPSTIPRESFASESPLLPVEPAQVHLPPPTVDELELLLE</sequence>
<feature type="transmembrane region" description="Helical" evidence="1">
    <location>
        <begin position="12"/>
        <end position="33"/>
    </location>
</feature>
<name>A0A2J6SBE6_HYAVF</name>
<proteinExistence type="predicted"/>